<keyword evidence="2" id="KW-0805">Transcription regulation</keyword>
<dbReference type="InterPro" id="IPR000847">
    <property type="entry name" value="LysR_HTH_N"/>
</dbReference>
<dbReference type="OrthoDB" id="8885940at2"/>
<dbReference type="GO" id="GO:0003677">
    <property type="term" value="F:DNA binding"/>
    <property type="evidence" value="ECO:0007669"/>
    <property type="project" value="UniProtKB-KW"/>
</dbReference>
<evidence type="ECO:0000256" key="4">
    <source>
        <dbReference type="ARBA" id="ARBA00023163"/>
    </source>
</evidence>
<dbReference type="SUPFAM" id="SSF46785">
    <property type="entry name" value="Winged helix' DNA-binding domain"/>
    <property type="match status" value="1"/>
</dbReference>
<proteinExistence type="inferred from homology"/>
<evidence type="ECO:0000256" key="1">
    <source>
        <dbReference type="ARBA" id="ARBA00009437"/>
    </source>
</evidence>
<dbReference type="EMBL" id="CP032096">
    <property type="protein sequence ID" value="QBZ84045.1"/>
    <property type="molecule type" value="Genomic_DNA"/>
</dbReference>
<dbReference type="PANTHER" id="PTHR30537">
    <property type="entry name" value="HTH-TYPE TRANSCRIPTIONAL REGULATOR"/>
    <property type="match status" value="1"/>
</dbReference>
<dbReference type="PROSITE" id="PS50931">
    <property type="entry name" value="HTH_LYSR"/>
    <property type="match status" value="1"/>
</dbReference>
<dbReference type="Proteomes" id="UP000296201">
    <property type="component" value="Chromosome"/>
</dbReference>
<evidence type="ECO:0000313" key="6">
    <source>
        <dbReference type="EMBL" id="QBZ84045.1"/>
    </source>
</evidence>
<keyword evidence="7" id="KW-1185">Reference proteome</keyword>
<dbReference type="InterPro" id="IPR036390">
    <property type="entry name" value="WH_DNA-bd_sf"/>
</dbReference>
<dbReference type="CDD" id="cd08422">
    <property type="entry name" value="PBP2_CrgA_like"/>
    <property type="match status" value="1"/>
</dbReference>
<dbReference type="InterPro" id="IPR058163">
    <property type="entry name" value="LysR-type_TF_proteobact-type"/>
</dbReference>
<keyword evidence="4" id="KW-0804">Transcription</keyword>
<dbReference type="FunFam" id="3.40.190.290:FF:000001">
    <property type="entry name" value="Transcriptional regulator, LysR family"/>
    <property type="match status" value="1"/>
</dbReference>
<dbReference type="Gene3D" id="3.40.190.290">
    <property type="match status" value="1"/>
</dbReference>
<evidence type="ECO:0000256" key="3">
    <source>
        <dbReference type="ARBA" id="ARBA00023125"/>
    </source>
</evidence>
<dbReference type="Gene3D" id="1.10.10.10">
    <property type="entry name" value="Winged helix-like DNA-binding domain superfamily/Winged helix DNA-binding domain"/>
    <property type="match status" value="1"/>
</dbReference>
<evidence type="ECO:0000259" key="5">
    <source>
        <dbReference type="PROSITE" id="PS50931"/>
    </source>
</evidence>
<sequence>MGQLEDIQVFVRVVEAGGIGRAAEQLNLAKSAVSRRLADLEDRLETKLINRTTRKSSLTEAGQVYYEKALSVLDSVTEMNQMTVAREASLEGTLRLAVPLSFGLEHLSPALDSFTQAHPNLTLHVDFSDREVDIVEEGFDLAFRITDLKDSTIQARKIAPIRFVMCASPSYLKKHGTPKTAEDLKHHKILRYGSKGAENWHLIGPDNKERHLNLPSHLYSNNGSFLLNMAKAGHGIVLEPTFIAWEALATGELVPLLTDHKIPMMHAYAVYPQNRFLSQKARAFIDFLVDRFGNNAYWDQG</sequence>
<dbReference type="RefSeq" id="WP_135796613.1">
    <property type="nucleotide sequence ID" value="NZ_CP032096.1"/>
</dbReference>
<reference evidence="6 7" key="1">
    <citation type="submission" date="2018-08" db="EMBL/GenBank/DDBJ databases">
        <title>Horizontal acquisition of hydrogen conversion ability and other habitat adaptations in Hydrogenovibrio crunogenus strains.</title>
        <authorList>
            <person name="Gonnella G."/>
            <person name="Adam N."/>
            <person name="Perner M."/>
        </authorList>
    </citation>
    <scope>NUCLEOTIDE SEQUENCE [LARGE SCALE GENOMIC DNA]</scope>
    <source>
        <strain evidence="6 7">SP-41</strain>
    </source>
</reference>
<organism evidence="6 7">
    <name type="scientific">Hydrogenovibrio crunogenus</name>
    <dbReference type="NCBI Taxonomy" id="39765"/>
    <lineage>
        <taxon>Bacteria</taxon>
        <taxon>Pseudomonadati</taxon>
        <taxon>Pseudomonadota</taxon>
        <taxon>Gammaproteobacteria</taxon>
        <taxon>Thiotrichales</taxon>
        <taxon>Piscirickettsiaceae</taxon>
        <taxon>Hydrogenovibrio</taxon>
    </lineage>
</organism>
<dbReference type="AlphaFoldDB" id="A0A4P7P2F7"/>
<evidence type="ECO:0000313" key="7">
    <source>
        <dbReference type="Proteomes" id="UP000296201"/>
    </source>
</evidence>
<comment type="similarity">
    <text evidence="1">Belongs to the LysR transcriptional regulatory family.</text>
</comment>
<dbReference type="Pfam" id="PF00126">
    <property type="entry name" value="HTH_1"/>
    <property type="match status" value="1"/>
</dbReference>
<gene>
    <name evidence="6" type="primary">dmlR</name>
    <name evidence="6" type="ORF">GHNINEIG_02120</name>
</gene>
<keyword evidence="3" id="KW-0238">DNA-binding</keyword>
<dbReference type="FunFam" id="1.10.10.10:FF:000001">
    <property type="entry name" value="LysR family transcriptional regulator"/>
    <property type="match status" value="1"/>
</dbReference>
<dbReference type="GO" id="GO:0003700">
    <property type="term" value="F:DNA-binding transcription factor activity"/>
    <property type="evidence" value="ECO:0007669"/>
    <property type="project" value="InterPro"/>
</dbReference>
<feature type="domain" description="HTH lysR-type" evidence="5">
    <location>
        <begin position="1"/>
        <end position="59"/>
    </location>
</feature>
<dbReference type="InterPro" id="IPR036388">
    <property type="entry name" value="WH-like_DNA-bd_sf"/>
</dbReference>
<dbReference type="Pfam" id="PF03466">
    <property type="entry name" value="LysR_substrate"/>
    <property type="match status" value="1"/>
</dbReference>
<protein>
    <submittedName>
        <fullName evidence="6">HTH-type transcriptional regulator DmlR</fullName>
    </submittedName>
</protein>
<accession>A0A4P7P2F7</accession>
<dbReference type="InterPro" id="IPR005119">
    <property type="entry name" value="LysR_subst-bd"/>
</dbReference>
<dbReference type="SUPFAM" id="SSF53850">
    <property type="entry name" value="Periplasmic binding protein-like II"/>
    <property type="match status" value="1"/>
</dbReference>
<dbReference type="PANTHER" id="PTHR30537:SF5">
    <property type="entry name" value="HTH-TYPE TRANSCRIPTIONAL ACTIVATOR TTDR-RELATED"/>
    <property type="match status" value="1"/>
</dbReference>
<name>A0A4P7P2F7_9GAMM</name>
<evidence type="ECO:0000256" key="2">
    <source>
        <dbReference type="ARBA" id="ARBA00023015"/>
    </source>
</evidence>